<name>A0AAE6WVC6_9GAMM</name>
<feature type="domain" description="Nitroreductase" evidence="4">
    <location>
        <begin position="39"/>
        <end position="207"/>
    </location>
</feature>
<dbReference type="GO" id="GO:0034599">
    <property type="term" value="P:cellular response to oxidative stress"/>
    <property type="evidence" value="ECO:0007669"/>
    <property type="project" value="InterPro"/>
</dbReference>
<dbReference type="AlphaFoldDB" id="A0AAE6WVC6"/>
<dbReference type="Pfam" id="PF00881">
    <property type="entry name" value="Nitroreductase"/>
    <property type="match status" value="1"/>
</dbReference>
<keyword evidence="2" id="KW-0963">Cytoplasm</keyword>
<keyword evidence="3" id="KW-0560">Oxidoreductase</keyword>
<evidence type="ECO:0000313" key="5">
    <source>
        <dbReference type="EMBL" id="QIC67102.1"/>
    </source>
</evidence>
<dbReference type="GO" id="GO:0005737">
    <property type="term" value="C:cytoplasm"/>
    <property type="evidence" value="ECO:0007669"/>
    <property type="project" value="UniProtKB-SubCell"/>
</dbReference>
<comment type="subcellular location">
    <subcellularLocation>
        <location evidence="1">Cytoplasm</location>
    </subcellularLocation>
</comment>
<protein>
    <submittedName>
        <fullName evidence="5">Nitroreductase family protein</fullName>
    </submittedName>
</protein>
<dbReference type="EMBL" id="CP044463">
    <property type="protein sequence ID" value="QIC67102.1"/>
    <property type="molecule type" value="Genomic_DNA"/>
</dbReference>
<evidence type="ECO:0000313" key="6">
    <source>
        <dbReference type="Proteomes" id="UP000503505"/>
    </source>
</evidence>
<evidence type="ECO:0000259" key="4">
    <source>
        <dbReference type="Pfam" id="PF00881"/>
    </source>
</evidence>
<dbReference type="PANTHER" id="PTHR43035">
    <property type="entry name" value="FATTY ACID REPRESSION MUTANT PROTEIN 2-RELATED"/>
    <property type="match status" value="1"/>
</dbReference>
<dbReference type="CDD" id="cd02140">
    <property type="entry name" value="Frm2-like"/>
    <property type="match status" value="1"/>
</dbReference>
<evidence type="ECO:0000256" key="2">
    <source>
        <dbReference type="ARBA" id="ARBA00022490"/>
    </source>
</evidence>
<proteinExistence type="predicted"/>
<dbReference type="SUPFAM" id="SSF55469">
    <property type="entry name" value="FMN-dependent nitroreductase-like"/>
    <property type="match status" value="1"/>
</dbReference>
<dbReference type="PANTHER" id="PTHR43035:SF1">
    <property type="entry name" value="FATTY ACID REPRESSION MUTANT PROTEIN 2-RELATED"/>
    <property type="match status" value="1"/>
</dbReference>
<accession>A0AAE6WVC6</accession>
<dbReference type="FunFam" id="3.40.109.10:FF:000001">
    <property type="entry name" value="Nitroreductase family"/>
    <property type="match status" value="1"/>
</dbReference>
<dbReference type="InterPro" id="IPR000415">
    <property type="entry name" value="Nitroreductase-like"/>
</dbReference>
<dbReference type="RefSeq" id="WP_163171254.1">
    <property type="nucleotide sequence ID" value="NZ_CP044463.1"/>
</dbReference>
<evidence type="ECO:0000256" key="1">
    <source>
        <dbReference type="ARBA" id="ARBA00004496"/>
    </source>
</evidence>
<sequence length="229" mass="25982">MALLNKIGHVLTTDLTKDFKFSKKSKTVQGDELTFIDQLKKRRSIYALGRRVHYSQAYIAELIQAAVRSCPSAFNSQSARIVILFGDSHYKFWEIVKEVKCQEMPAQIFEGIGIKIDQCAAAFGTVLFYEDQTIIQQLQKKMPMSAEDFPVWSEQTSGMAQFAVWTALADSGLGASLQHYNPMVDQAVAAHFKIDENWLLRAQLCFGSIEQPAEARPDPNFQDRFRIFT</sequence>
<evidence type="ECO:0000256" key="3">
    <source>
        <dbReference type="ARBA" id="ARBA00023002"/>
    </source>
</evidence>
<gene>
    <name evidence="5" type="ORF">FSC10_06845</name>
</gene>
<dbReference type="Proteomes" id="UP000503505">
    <property type="component" value="Chromosome"/>
</dbReference>
<dbReference type="InterPro" id="IPR033877">
    <property type="entry name" value="Frm2/Hbn1"/>
</dbReference>
<dbReference type="Gene3D" id="3.40.109.10">
    <property type="entry name" value="NADH Oxidase"/>
    <property type="match status" value="1"/>
</dbReference>
<reference evidence="5 6" key="1">
    <citation type="submission" date="2019-09" db="EMBL/GenBank/DDBJ databases">
        <title>Non-baumannii Acinetobacter spp. carrying blaNDM-1 isolated in China.</title>
        <authorList>
            <person name="Cui C."/>
            <person name="Chen C."/>
            <person name="Sun J."/>
            <person name="Liu Y."/>
        </authorList>
    </citation>
    <scope>NUCLEOTIDE SEQUENCE [LARGE SCALE GENOMIC DNA]</scope>
    <source>
        <strain evidence="5 6">HZE23-1</strain>
    </source>
</reference>
<dbReference type="InterPro" id="IPR029479">
    <property type="entry name" value="Nitroreductase"/>
</dbReference>
<dbReference type="GO" id="GO:0016491">
    <property type="term" value="F:oxidoreductase activity"/>
    <property type="evidence" value="ECO:0007669"/>
    <property type="project" value="UniProtKB-KW"/>
</dbReference>
<organism evidence="5 6">
    <name type="scientific">Acinetobacter schindleri</name>
    <dbReference type="NCBI Taxonomy" id="108981"/>
    <lineage>
        <taxon>Bacteria</taxon>
        <taxon>Pseudomonadati</taxon>
        <taxon>Pseudomonadota</taxon>
        <taxon>Gammaproteobacteria</taxon>
        <taxon>Moraxellales</taxon>
        <taxon>Moraxellaceae</taxon>
        <taxon>Acinetobacter</taxon>
    </lineage>
</organism>